<reference evidence="11" key="1">
    <citation type="submission" date="2023-08" db="EMBL/GenBank/DDBJ databases">
        <authorList>
            <person name="Chen Y."/>
            <person name="Shah S."/>
            <person name="Dougan E. K."/>
            <person name="Thang M."/>
            <person name="Chan C."/>
        </authorList>
    </citation>
    <scope>NUCLEOTIDE SEQUENCE</scope>
</reference>
<comment type="caution">
    <text evidence="11">The sequence shown here is derived from an EMBL/GenBank/DDBJ whole genome shotgun (WGS) entry which is preliminary data.</text>
</comment>
<dbReference type="EMBL" id="CAUJNA010002580">
    <property type="protein sequence ID" value="CAJ1393529.1"/>
    <property type="molecule type" value="Genomic_DNA"/>
</dbReference>
<feature type="region of interest" description="Disordered" evidence="9">
    <location>
        <begin position="2501"/>
        <end position="2524"/>
    </location>
</feature>
<evidence type="ECO:0000256" key="5">
    <source>
        <dbReference type="ARBA" id="ARBA00022679"/>
    </source>
</evidence>
<keyword evidence="10" id="KW-0732">Signal</keyword>
<feature type="signal peptide" evidence="10">
    <location>
        <begin position="1"/>
        <end position="18"/>
    </location>
</feature>
<dbReference type="InterPro" id="IPR029026">
    <property type="entry name" value="tRNA_m1G_MTases_N"/>
</dbReference>
<dbReference type="GO" id="GO:0019843">
    <property type="term" value="F:rRNA binding"/>
    <property type="evidence" value="ECO:0007669"/>
    <property type="project" value="UniProtKB-KW"/>
</dbReference>
<dbReference type="GO" id="GO:0070037">
    <property type="term" value="F:rRNA (pseudouridine) methyltransferase activity"/>
    <property type="evidence" value="ECO:0007669"/>
    <property type="project" value="InterPro"/>
</dbReference>
<evidence type="ECO:0000256" key="4">
    <source>
        <dbReference type="ARBA" id="ARBA00022603"/>
    </source>
</evidence>
<feature type="chain" id="PRO_5041448228" evidence="10">
    <location>
        <begin position="19"/>
        <end position="2754"/>
    </location>
</feature>
<keyword evidence="12" id="KW-1185">Reference proteome</keyword>
<dbReference type="GO" id="GO:0032040">
    <property type="term" value="C:small-subunit processome"/>
    <property type="evidence" value="ECO:0007669"/>
    <property type="project" value="TreeGrafter"/>
</dbReference>
<dbReference type="Proteomes" id="UP001178507">
    <property type="component" value="Unassembled WGS sequence"/>
</dbReference>
<dbReference type="Gene3D" id="3.40.1280.10">
    <property type="match status" value="1"/>
</dbReference>
<name>A0AA36N5S4_9DINO</name>
<dbReference type="SUPFAM" id="SSF75217">
    <property type="entry name" value="alpha/beta knot"/>
    <property type="match status" value="1"/>
</dbReference>
<dbReference type="PANTHER" id="PTHR12636:SF5">
    <property type="entry name" value="RIBOSOMAL RNA SMALL SUBUNIT METHYLTRANSFERASE NEP1"/>
    <property type="match status" value="1"/>
</dbReference>
<evidence type="ECO:0000256" key="2">
    <source>
        <dbReference type="ARBA" id="ARBA00022517"/>
    </source>
</evidence>
<organism evidence="11 12">
    <name type="scientific">Effrenium voratum</name>
    <dbReference type="NCBI Taxonomy" id="2562239"/>
    <lineage>
        <taxon>Eukaryota</taxon>
        <taxon>Sar</taxon>
        <taxon>Alveolata</taxon>
        <taxon>Dinophyceae</taxon>
        <taxon>Suessiales</taxon>
        <taxon>Symbiodiniaceae</taxon>
        <taxon>Effrenium</taxon>
    </lineage>
</organism>
<dbReference type="GO" id="GO:0070475">
    <property type="term" value="P:rRNA base methylation"/>
    <property type="evidence" value="ECO:0007669"/>
    <property type="project" value="InterPro"/>
</dbReference>
<evidence type="ECO:0000313" key="12">
    <source>
        <dbReference type="Proteomes" id="UP001178507"/>
    </source>
</evidence>
<evidence type="ECO:0000256" key="3">
    <source>
        <dbReference type="ARBA" id="ARBA00022552"/>
    </source>
</evidence>
<protein>
    <submittedName>
        <fullName evidence="11">Uncharacterized protein</fullName>
    </submittedName>
</protein>
<dbReference type="InterPro" id="IPR029028">
    <property type="entry name" value="Alpha/beta_knot_MTases"/>
</dbReference>
<dbReference type="Pfam" id="PF03587">
    <property type="entry name" value="EMG1"/>
    <property type="match status" value="1"/>
</dbReference>
<proteinExistence type="inferred from homology"/>
<evidence type="ECO:0000256" key="9">
    <source>
        <dbReference type="SAM" id="MobiDB-lite"/>
    </source>
</evidence>
<gene>
    <name evidence="11" type="ORF">EVOR1521_LOCUS18375</name>
</gene>
<keyword evidence="8" id="KW-0694">RNA-binding</keyword>
<dbReference type="InterPro" id="IPR005304">
    <property type="entry name" value="Rbsml_bgen_MeTrfase_EMG1/NEP1"/>
</dbReference>
<evidence type="ECO:0000313" key="11">
    <source>
        <dbReference type="EMBL" id="CAJ1393529.1"/>
    </source>
</evidence>
<evidence type="ECO:0000256" key="6">
    <source>
        <dbReference type="ARBA" id="ARBA00022691"/>
    </source>
</evidence>
<keyword evidence="4" id="KW-0489">Methyltransferase</keyword>
<sequence length="2754" mass="276237">MGGAWAVLAVLPLLQTAAVIPGNKACRKARIISIGARVPDSAWLGLYLEDRPISFSPSAGVNIIALDPGTQEVLSAEAYGPGQGPRLKQDLLRLELGTVVLAALKGDVEEDHLQALRVIQAALVPLVSPGQGYAMVGAKGMAPWEELGSTADVEAYIPCTVTPHLESQLWARKAAKAAGADPEKVGAAVAAEGYVGAVAAARHVAELASQRQAPQQVASTALRAALAAGASGPQAWQAAAEQAAAAVAFSSSLRGAHPSEVGTNALRAASALAGLGKHQAVLFATDAAQKAVEDVLRLSGESEEVLRAARRLAADGVIEGEEGQRLEGISEWLHPETKIDFMNSGRRAAEVLARLSSEASPAQASPTLSKAAAAKAAAARAATEGGSPELIVKETKKAAKAFGAHEAAAAHLAAKFGLAAALFQAQTRFKSPARMGADAKAVLEASGLRDKKAWALEEERLARSVAAYAADSLQPHQVGKAVAQALRVFGAHGGQLQLAAKEAAETMANHAARSNASLQTVASSAREAAIGSGLKDSASISRIAGHAAAWAVARQTARSQAGWQEVAEHTAAAAEAALLPKDQVPWLVARAAGLEVAKATARSTKSGEQVGLAVAAAVQAAGVAKLSPVIAGEVVASALASESHGFGLSMRDVTDAARAAGAPSALRLAAQMAASDAAEQSARRGGGPAEVAEAAVRAISGAGLSKTQVSSIAARVAEQRLTWMAAQKGGGNAPLDLARAVQEALATIGVDKALAARRAAKAGASCAVKVSIARNESAKDVGSFAVMVAQAAGVQETVAQAIAANTVAKDVAESWAGANTSTLVEHVKAAVLATGLPKEQAVALIAKACGEAVADHDALPAIIGSAARAATAAAGLGVAGGVAEGSAELSGRLAAAAAARRAVHRGAWPSEVLGVASEAATAAGAPSTAKAAAADAVAQLAAKSGAAAWRVGMQAKAASGDPEIASHAAAKAMAQLVVPASVPEGAKLVQEAAQAAGVGPAAAAQAAAAAMARASAEEAIGEGASAAEVGSVAFAAGEAAGLSKTAAEAVACRQAELALQSQQDRQGDAAFRQEVVDSIHAVANQAPVDVTAWPGTLAESFVYSGGSSPEQCNGRWQGLGLKLQPELAAVAAAVAKASAASRIQPGSWLHFGLGSDTECATAAAARSRGKALPHAAFLAARSAALAAATRVADLGGAAPDIGVAALRAAEGSSVPREVAAEVASQAAAVAGARRAESAGAVVAALRGAGHCPGHKAVLGAMQAARAVGQSCHLRAVSASECGVQAHMAAGQVLAACQIQITHYAKQLAAEAVAAAEAEQLAGVGGDPMAVATFARQAAAAAGASASLARGIASQQACRAVAEAEASSKSPEEVGQAAKAAAESASSGALDLALREAVRAVVGHNAAQHNSVSLMAEEAQLAAGAVGLRSSASVCEHAVGALADHKASTGSGAKEVGEAAKHLALALAIAPPTSMSGASQNKLSLQTAVNAAAKAAARAVIKSSMAQRYGTPELMKLMVRQAQQAAQGTGAPLDGTALAAVLGRAVAAEGLRRGETMTSTGQMLQAAVQELGAHRAPGDVEELRAAAGAAAADEVALSSAGLPPAVLRERCRTVLKGLVPPDLSSILASRSAVAAVAVAAQPGSVGLARQAMAWQLQKARPAAAKVAAQKVADALAGSLSPALLSEAARHAAFQLGLSGRSAARLGMAAAARSAAQRRAEQGASPAEIGAAAREAVLAGLEGDRIGLDLDGRAAHALLSTAVPAAVKASLANAGGAAGPAGLAERARGAAEGAIGKDVNPAFWGDVTSEAADLVATEAAKAAVLQGQLPFQATSQAKKAAAAIRSSSPITAIHDGMAAARAILQHGLSVSADVRDTAQLARVAAESAGLRIEEARHKVAEQLSSMLANEEANFMSLQPSADQTVAKKALVGSMAAGCQGAEAAWIASHAATAAVSKAAAERGADVEDIARVALAAARGAGSEEMEAQKIAAWSAAKSAGEQVLSLGATAVEAGRTALQAAHAVGLGVGAKRLAAEAAAKAVLDQARRDGGSHVEIAQSCKAAASATGLEDSASSLLAASFVCPKAAEAAATTQLLPQRIGMAARAAAEAAGANNAQGAEEAGVAAASAAVQSAMAGNVNPAAVAAAAQEAWASAGAAGKEVSPGIAAIAVLKRLARHSGSVPKHLGKAAKAIADVSPPQIADKLTGILVRVVAESSARRGGRPDEVAHNVLEALRVSHSKLPEGETKKLAAAVAANQAAQAAAEQGEEPASVSAAAAKAAVAVGLPENEVKDLACTAAAAGIAQHSTLTRQPAAVVADQVLQATSAAGCEDQKGLTAAIAAASRNAAKASLALHGASPTSVAKATWRAATQVLAHVGRHDSALWADLVSVEAASAWQAQALVSGFRAHAEQGVSSIKQAMKEVSEEERRSVSTSWLLGDRSGPFLALVVLVCLAGLFGWSDARKKATSAVRGVLGIDDQRDVQKFCCAQPAQDRVYSAVSKAEAGQEQLESDDEPTRHNTAAHSWFDGEDRFAEPPKLVVVLERAALERSRELVGRRAQVPRPDHELQLTFDALELLLETELNQAGRLIVYLHSAKDVWVEVHPGFCMPSSLQSFAKMVAITLRRRYFAGSSEAPPVLKVVDQPVLELLPPNIAWYALSQTGEDVQLKDFVREIAEGASSGPGSLPSSSSEPVAHPKPNAVVVSIGMSVGDAIKDPMFGGKALRRISICPWDLTGAACCRMLCREFECVWELGQR</sequence>
<dbReference type="PANTHER" id="PTHR12636">
    <property type="entry name" value="NEP1/MRA1"/>
    <property type="match status" value="1"/>
</dbReference>
<evidence type="ECO:0000256" key="1">
    <source>
        <dbReference type="ARBA" id="ARBA00008115"/>
    </source>
</evidence>
<evidence type="ECO:0000256" key="8">
    <source>
        <dbReference type="ARBA" id="ARBA00022884"/>
    </source>
</evidence>
<keyword evidence="2" id="KW-0690">Ribosome biogenesis</keyword>
<accession>A0AA36N5S4</accession>
<evidence type="ECO:0000256" key="7">
    <source>
        <dbReference type="ARBA" id="ARBA00022730"/>
    </source>
</evidence>
<comment type="similarity">
    <text evidence="1">Belongs to the class IV-like SAM-binding methyltransferase superfamily. RNA methyltransferase NEP1 family.</text>
</comment>
<keyword evidence="3" id="KW-0698">rRNA processing</keyword>
<keyword evidence="6" id="KW-0949">S-adenosyl-L-methionine</keyword>
<keyword evidence="5" id="KW-0808">Transferase</keyword>
<keyword evidence="7" id="KW-0699">rRNA-binding</keyword>
<evidence type="ECO:0000256" key="10">
    <source>
        <dbReference type="SAM" id="SignalP"/>
    </source>
</evidence>